<organism evidence="1 2">
    <name type="scientific">Phytophthora rubi</name>
    <dbReference type="NCBI Taxonomy" id="129364"/>
    <lineage>
        <taxon>Eukaryota</taxon>
        <taxon>Sar</taxon>
        <taxon>Stramenopiles</taxon>
        <taxon>Oomycota</taxon>
        <taxon>Peronosporomycetes</taxon>
        <taxon>Peronosporales</taxon>
        <taxon>Peronosporaceae</taxon>
        <taxon>Phytophthora</taxon>
    </lineage>
</organism>
<gene>
    <name evidence="1" type="ORF">PR002_g25440</name>
</gene>
<dbReference type="EMBL" id="QXFU01003364">
    <property type="protein sequence ID" value="KAE8975986.1"/>
    <property type="molecule type" value="Genomic_DNA"/>
</dbReference>
<dbReference type="Proteomes" id="UP000435112">
    <property type="component" value="Unassembled WGS sequence"/>
</dbReference>
<evidence type="ECO:0000313" key="1">
    <source>
        <dbReference type="EMBL" id="KAE8975986.1"/>
    </source>
</evidence>
<sequence length="130" mass="14246">MEMPVFLERVGRDLLACEKCCDMNIMLGTAAGLVHLRKMEQFASEGALNGDDGDDVRGDPAICHVVEDKTTEFVNNLLSKAGESGFSEALMMPLRRIVLDYKVVWRSCLGDDEPARVARGTEGWKLAGAL</sequence>
<dbReference type="AlphaFoldDB" id="A0A6A3HZC6"/>
<evidence type="ECO:0000313" key="2">
    <source>
        <dbReference type="Proteomes" id="UP000435112"/>
    </source>
</evidence>
<reference evidence="1 2" key="1">
    <citation type="submission" date="2018-09" db="EMBL/GenBank/DDBJ databases">
        <title>Genomic investigation of the strawberry pathogen Phytophthora fragariae indicates pathogenicity is determined by transcriptional variation in three key races.</title>
        <authorList>
            <person name="Adams T.M."/>
            <person name="Armitage A.D."/>
            <person name="Sobczyk M.K."/>
            <person name="Bates H.J."/>
            <person name="Dunwell J.M."/>
            <person name="Nellist C.F."/>
            <person name="Harrison R.J."/>
        </authorList>
    </citation>
    <scope>NUCLEOTIDE SEQUENCE [LARGE SCALE GENOMIC DNA]</scope>
    <source>
        <strain evidence="1 2">SCRP324</strain>
    </source>
</reference>
<proteinExistence type="predicted"/>
<name>A0A6A3HZC6_9STRA</name>
<comment type="caution">
    <text evidence="1">The sequence shown here is derived from an EMBL/GenBank/DDBJ whole genome shotgun (WGS) entry which is preliminary data.</text>
</comment>
<dbReference type="OrthoDB" id="10402302at2759"/>
<protein>
    <submittedName>
        <fullName evidence="1">Uncharacterized protein</fullName>
    </submittedName>
</protein>
<accession>A0A6A3HZC6</accession>